<evidence type="ECO:0000313" key="1">
    <source>
        <dbReference type="EMBL" id="TWG82091.1"/>
    </source>
</evidence>
<reference evidence="1 2" key="1">
    <citation type="submission" date="2019-07" db="EMBL/GenBank/DDBJ databases">
        <title>Genome sequencing of lignin-degrading bacterial isolates.</title>
        <authorList>
            <person name="Gladden J."/>
        </authorList>
    </citation>
    <scope>NUCLEOTIDE SEQUENCE [LARGE SCALE GENOMIC DNA]</scope>
    <source>
        <strain evidence="1 2">J11</strain>
    </source>
</reference>
<comment type="caution">
    <text evidence="1">The sequence shown here is derived from an EMBL/GenBank/DDBJ whole genome shotgun (WGS) entry which is preliminary data.</text>
</comment>
<dbReference type="Proteomes" id="UP000318141">
    <property type="component" value="Unassembled WGS sequence"/>
</dbReference>
<protein>
    <submittedName>
        <fullName evidence="1">Uncharacterized protein</fullName>
    </submittedName>
</protein>
<organism evidence="1 2">
    <name type="scientific">Cupriavidus gilardii J11</name>
    <dbReference type="NCBI Taxonomy" id="936133"/>
    <lineage>
        <taxon>Bacteria</taxon>
        <taxon>Pseudomonadati</taxon>
        <taxon>Pseudomonadota</taxon>
        <taxon>Betaproteobacteria</taxon>
        <taxon>Burkholderiales</taxon>
        <taxon>Burkholderiaceae</taxon>
        <taxon>Cupriavidus</taxon>
    </lineage>
</organism>
<dbReference type="AlphaFoldDB" id="A0A562BA92"/>
<gene>
    <name evidence="1" type="ORF">L602_003900000180</name>
</gene>
<accession>A0A562BA92</accession>
<proteinExistence type="predicted"/>
<name>A0A562BA92_9BURK</name>
<dbReference type="EMBL" id="VLJN01000033">
    <property type="protein sequence ID" value="TWG82091.1"/>
    <property type="molecule type" value="Genomic_DNA"/>
</dbReference>
<sequence>MSLLVSQRIGCGHHDPRAARADSRLTTGTLHMKTLAKTLMLIAFSAISAAGYAQSTDGTSREGLSVYGTLACCGDYPALTEIFGDDSVLQFGG</sequence>
<evidence type="ECO:0000313" key="2">
    <source>
        <dbReference type="Proteomes" id="UP000318141"/>
    </source>
</evidence>
<keyword evidence="2" id="KW-1185">Reference proteome</keyword>